<proteinExistence type="inferred from homology"/>
<comment type="caution">
    <text evidence="11">The sequence shown here is derived from an EMBL/GenBank/DDBJ whole genome shotgun (WGS) entry which is preliminary data.</text>
</comment>
<name>A0A9P9E744_9PLEO</name>
<evidence type="ECO:0000256" key="4">
    <source>
        <dbReference type="ARBA" id="ARBA00022729"/>
    </source>
</evidence>
<gene>
    <name evidence="11" type="ORF">B0J11DRAFT_520287</name>
</gene>
<dbReference type="InterPro" id="IPR011150">
    <property type="entry name" value="Cutinase_monf"/>
</dbReference>
<protein>
    <recommendedName>
        <fullName evidence="2">cutinase</fullName>
        <ecNumber evidence="2">3.1.1.74</ecNumber>
    </recommendedName>
</protein>
<keyword evidence="6 9" id="KW-1015">Disulfide bond</keyword>
<keyword evidence="3" id="KW-0719">Serine esterase</keyword>
<feature type="signal peptide" evidence="10">
    <location>
        <begin position="1"/>
        <end position="16"/>
    </location>
</feature>
<organism evidence="11 12">
    <name type="scientific">Dendryphion nanum</name>
    <dbReference type="NCBI Taxonomy" id="256645"/>
    <lineage>
        <taxon>Eukaryota</taxon>
        <taxon>Fungi</taxon>
        <taxon>Dikarya</taxon>
        <taxon>Ascomycota</taxon>
        <taxon>Pezizomycotina</taxon>
        <taxon>Dothideomycetes</taxon>
        <taxon>Pleosporomycetidae</taxon>
        <taxon>Pleosporales</taxon>
        <taxon>Torulaceae</taxon>
        <taxon>Dendryphion</taxon>
    </lineage>
</organism>
<evidence type="ECO:0000256" key="3">
    <source>
        <dbReference type="ARBA" id="ARBA00022487"/>
    </source>
</evidence>
<dbReference type="InterPro" id="IPR029058">
    <property type="entry name" value="AB_hydrolase_fold"/>
</dbReference>
<evidence type="ECO:0000256" key="9">
    <source>
        <dbReference type="PIRSR" id="PIRSR611150-2"/>
    </source>
</evidence>
<dbReference type="PRINTS" id="PR00129">
    <property type="entry name" value="CUTINASE"/>
</dbReference>
<evidence type="ECO:0000256" key="10">
    <source>
        <dbReference type="SAM" id="SignalP"/>
    </source>
</evidence>
<feature type="active site" description="Nucleophile" evidence="8">
    <location>
        <position position="177"/>
    </location>
</feature>
<dbReference type="GO" id="GO:0050525">
    <property type="term" value="F:cutinase activity"/>
    <property type="evidence" value="ECO:0007669"/>
    <property type="project" value="UniProtKB-EC"/>
</dbReference>
<dbReference type="SMART" id="SM01110">
    <property type="entry name" value="Cutinase"/>
    <property type="match status" value="1"/>
</dbReference>
<keyword evidence="4 10" id="KW-0732">Signal</keyword>
<dbReference type="PANTHER" id="PTHR48250">
    <property type="entry name" value="CUTINASE 2-RELATED"/>
    <property type="match status" value="1"/>
</dbReference>
<dbReference type="EC" id="3.1.1.74" evidence="2"/>
<accession>A0A9P9E744</accession>
<keyword evidence="12" id="KW-1185">Reference proteome</keyword>
<dbReference type="GO" id="GO:0005576">
    <property type="term" value="C:extracellular region"/>
    <property type="evidence" value="ECO:0007669"/>
    <property type="project" value="InterPro"/>
</dbReference>
<dbReference type="PANTHER" id="PTHR48250:SF1">
    <property type="entry name" value="CUTINASE"/>
    <property type="match status" value="1"/>
</dbReference>
<evidence type="ECO:0000313" key="11">
    <source>
        <dbReference type="EMBL" id="KAH7131886.1"/>
    </source>
</evidence>
<evidence type="ECO:0000256" key="8">
    <source>
        <dbReference type="PIRSR" id="PIRSR611150-1"/>
    </source>
</evidence>
<dbReference type="InterPro" id="IPR000675">
    <property type="entry name" value="Cutinase/axe"/>
</dbReference>
<dbReference type="GO" id="GO:0016052">
    <property type="term" value="P:carbohydrate catabolic process"/>
    <property type="evidence" value="ECO:0007669"/>
    <property type="project" value="TreeGrafter"/>
</dbReference>
<feature type="active site" evidence="8">
    <location>
        <position position="229"/>
    </location>
</feature>
<evidence type="ECO:0000256" key="7">
    <source>
        <dbReference type="ARBA" id="ARBA00034045"/>
    </source>
</evidence>
<evidence type="ECO:0000256" key="1">
    <source>
        <dbReference type="ARBA" id="ARBA00007534"/>
    </source>
</evidence>
<reference evidence="11" key="1">
    <citation type="journal article" date="2021" name="Nat. Commun.">
        <title>Genetic determinants of endophytism in the Arabidopsis root mycobiome.</title>
        <authorList>
            <person name="Mesny F."/>
            <person name="Miyauchi S."/>
            <person name="Thiergart T."/>
            <person name="Pickel B."/>
            <person name="Atanasova L."/>
            <person name="Karlsson M."/>
            <person name="Huettel B."/>
            <person name="Barry K.W."/>
            <person name="Haridas S."/>
            <person name="Chen C."/>
            <person name="Bauer D."/>
            <person name="Andreopoulos W."/>
            <person name="Pangilinan J."/>
            <person name="LaButti K."/>
            <person name="Riley R."/>
            <person name="Lipzen A."/>
            <person name="Clum A."/>
            <person name="Drula E."/>
            <person name="Henrissat B."/>
            <person name="Kohler A."/>
            <person name="Grigoriev I.V."/>
            <person name="Martin F.M."/>
            <person name="Hacquard S."/>
        </authorList>
    </citation>
    <scope>NUCLEOTIDE SEQUENCE</scope>
    <source>
        <strain evidence="11">MPI-CAGE-CH-0243</strain>
    </source>
</reference>
<dbReference type="SUPFAM" id="SSF53474">
    <property type="entry name" value="alpha/beta-Hydrolases"/>
    <property type="match status" value="1"/>
</dbReference>
<sequence>MKSATFLTLLPALAVALPSNLPLGDVTKRSYDSFSRLETASANFDPNARPISRLQSRALGSMNQNDVSLSMSLFEYLALNNVPKVTNGGGCKAMTVLFARGTTEQGNMGTLAGPPFVQALGQMAGAGNVAVQGIEYPADIPGFLAGGDAGGSALMAKMVGDVMTQCPQTKLVMAGYSQGGQLVHNAADMLSADQTAFVSSAVIFGDPNNGKPVGNVAAANTKVICHNGDLICAGQSVILAPHLTYSRNANEAATFVMGAAT</sequence>
<keyword evidence="5" id="KW-0378">Hydrolase</keyword>
<dbReference type="EMBL" id="JAGMWT010000003">
    <property type="protein sequence ID" value="KAH7131886.1"/>
    <property type="molecule type" value="Genomic_DNA"/>
</dbReference>
<evidence type="ECO:0000256" key="5">
    <source>
        <dbReference type="ARBA" id="ARBA00022801"/>
    </source>
</evidence>
<evidence type="ECO:0000256" key="6">
    <source>
        <dbReference type="ARBA" id="ARBA00023157"/>
    </source>
</evidence>
<dbReference type="Pfam" id="PF01083">
    <property type="entry name" value="Cutinase"/>
    <property type="match status" value="1"/>
</dbReference>
<feature type="disulfide bond" evidence="9">
    <location>
        <begin position="91"/>
        <end position="166"/>
    </location>
</feature>
<comment type="catalytic activity">
    <reaction evidence="7">
        <text>cutin + H2O = cutin monomers.</text>
        <dbReference type="EC" id="3.1.1.74"/>
    </reaction>
</comment>
<dbReference type="OrthoDB" id="2975078at2759"/>
<evidence type="ECO:0000313" key="12">
    <source>
        <dbReference type="Proteomes" id="UP000700596"/>
    </source>
</evidence>
<feature type="active site" description="Proton donor/acceptor" evidence="8">
    <location>
        <position position="242"/>
    </location>
</feature>
<comment type="similarity">
    <text evidence="1">Belongs to the cutinase family.</text>
</comment>
<dbReference type="Proteomes" id="UP000700596">
    <property type="component" value="Unassembled WGS sequence"/>
</dbReference>
<feature type="disulfide bond" evidence="9">
    <location>
        <begin position="225"/>
        <end position="232"/>
    </location>
</feature>
<evidence type="ECO:0000256" key="2">
    <source>
        <dbReference type="ARBA" id="ARBA00013095"/>
    </source>
</evidence>
<dbReference type="AlphaFoldDB" id="A0A9P9E744"/>
<feature type="chain" id="PRO_5040226495" description="cutinase" evidence="10">
    <location>
        <begin position="17"/>
        <end position="261"/>
    </location>
</feature>
<dbReference type="Gene3D" id="3.40.50.1820">
    <property type="entry name" value="alpha/beta hydrolase"/>
    <property type="match status" value="1"/>
</dbReference>